<evidence type="ECO:0000256" key="8">
    <source>
        <dbReference type="ARBA" id="ARBA00023320"/>
    </source>
</evidence>
<dbReference type="GO" id="GO:0005576">
    <property type="term" value="C:extracellular region"/>
    <property type="evidence" value="ECO:0007669"/>
    <property type="project" value="UniProtKB-SubCell"/>
</dbReference>
<dbReference type="Proteomes" id="UP001607303">
    <property type="component" value="Unassembled WGS sequence"/>
</dbReference>
<evidence type="ECO:0000256" key="7">
    <source>
        <dbReference type="ARBA" id="ARBA00023283"/>
    </source>
</evidence>
<gene>
    <name evidence="10" type="ORF">V1477_018523</name>
</gene>
<feature type="transmembrane region" description="Helical" evidence="9">
    <location>
        <begin position="45"/>
        <end position="63"/>
    </location>
</feature>
<protein>
    <submittedName>
        <fullName evidence="10">Adipokinetic prohormone type 3-like</fullName>
    </submittedName>
</protein>
<keyword evidence="6" id="KW-0027">Amidation</keyword>
<dbReference type="InterPro" id="IPR010475">
    <property type="entry name" value="AKH/RPCH_hormone"/>
</dbReference>
<evidence type="ECO:0000256" key="3">
    <source>
        <dbReference type="ARBA" id="ARBA00022525"/>
    </source>
</evidence>
<comment type="caution">
    <text evidence="10">The sequence shown here is derived from an EMBL/GenBank/DDBJ whole genome shotgun (WGS) entry which is preliminary data.</text>
</comment>
<evidence type="ECO:0000256" key="6">
    <source>
        <dbReference type="ARBA" id="ARBA00022815"/>
    </source>
</evidence>
<keyword evidence="9" id="KW-0472">Membrane</keyword>
<evidence type="ECO:0000256" key="9">
    <source>
        <dbReference type="SAM" id="Phobius"/>
    </source>
</evidence>
<keyword evidence="4" id="KW-0372">Hormone</keyword>
<dbReference type="EMBL" id="JAYRBN010000112">
    <property type="protein sequence ID" value="KAL2724662.1"/>
    <property type="molecule type" value="Genomic_DNA"/>
</dbReference>
<comment type="similarity">
    <text evidence="2">Belongs to the AKH/HRTH/RPCH family.</text>
</comment>
<dbReference type="GO" id="GO:0005179">
    <property type="term" value="F:hormone activity"/>
    <property type="evidence" value="ECO:0007669"/>
    <property type="project" value="UniProtKB-KW"/>
</dbReference>
<evidence type="ECO:0000313" key="10">
    <source>
        <dbReference type="EMBL" id="KAL2724662.1"/>
    </source>
</evidence>
<comment type="subcellular location">
    <subcellularLocation>
        <location evidence="1">Secreted</location>
    </subcellularLocation>
</comment>
<accession>A0ABD2AVM4</accession>
<evidence type="ECO:0000256" key="2">
    <source>
        <dbReference type="ARBA" id="ARBA00006145"/>
    </source>
</evidence>
<reference evidence="10 11" key="1">
    <citation type="journal article" date="2024" name="Ann. Entomol. Soc. Am.">
        <title>Genomic analyses of the southern and eastern yellowjacket wasps (Hymenoptera: Vespidae) reveal evolutionary signatures of social life.</title>
        <authorList>
            <person name="Catto M.A."/>
            <person name="Caine P.B."/>
            <person name="Orr S.E."/>
            <person name="Hunt B.G."/>
            <person name="Goodisman M.A.D."/>
        </authorList>
    </citation>
    <scope>NUCLEOTIDE SEQUENCE [LARGE SCALE GENOMIC DNA]</scope>
    <source>
        <strain evidence="10">232</strain>
        <tissue evidence="10">Head and thorax</tissue>
    </source>
</reference>
<keyword evidence="3" id="KW-0964">Secreted</keyword>
<evidence type="ECO:0000256" key="1">
    <source>
        <dbReference type="ARBA" id="ARBA00004613"/>
    </source>
</evidence>
<keyword evidence="5" id="KW-0732">Signal</keyword>
<dbReference type="AlphaFoldDB" id="A0ABD2AVM4"/>
<keyword evidence="9" id="KW-0812">Transmembrane</keyword>
<evidence type="ECO:0000313" key="11">
    <source>
        <dbReference type="Proteomes" id="UP001607303"/>
    </source>
</evidence>
<keyword evidence="11" id="KW-1185">Reference proteome</keyword>
<keyword evidence="9" id="KW-1133">Transmembrane helix</keyword>
<keyword evidence="7" id="KW-0873">Pyrrolidone carboxylic acid</keyword>
<sequence length="126" mass="14466">MDYRGIKRAIIRSLALKRMFDSATKEAVLLNNIEKVSTRIRNSRSNVVTAILLVSLILLTYLHETEGQVNFSTGWGKRNQNIPTSNTNNPRCIPQQARPSLEQLLNLYNFIQIEAQKIVDRQKLNK</sequence>
<dbReference type="PROSITE" id="PS00256">
    <property type="entry name" value="AKH"/>
    <property type="match status" value="1"/>
</dbReference>
<dbReference type="GO" id="GO:0007218">
    <property type="term" value="P:neuropeptide signaling pathway"/>
    <property type="evidence" value="ECO:0007669"/>
    <property type="project" value="UniProtKB-KW"/>
</dbReference>
<dbReference type="InterPro" id="IPR002047">
    <property type="entry name" value="Adipokinetic_hormone_CS"/>
</dbReference>
<evidence type="ECO:0000256" key="5">
    <source>
        <dbReference type="ARBA" id="ARBA00022729"/>
    </source>
</evidence>
<organism evidence="10 11">
    <name type="scientific">Vespula maculifrons</name>
    <name type="common">Eastern yellow jacket</name>
    <name type="synonym">Wasp</name>
    <dbReference type="NCBI Taxonomy" id="7453"/>
    <lineage>
        <taxon>Eukaryota</taxon>
        <taxon>Metazoa</taxon>
        <taxon>Ecdysozoa</taxon>
        <taxon>Arthropoda</taxon>
        <taxon>Hexapoda</taxon>
        <taxon>Insecta</taxon>
        <taxon>Pterygota</taxon>
        <taxon>Neoptera</taxon>
        <taxon>Endopterygota</taxon>
        <taxon>Hymenoptera</taxon>
        <taxon>Apocrita</taxon>
        <taxon>Aculeata</taxon>
        <taxon>Vespoidea</taxon>
        <taxon>Vespidae</taxon>
        <taxon>Vespinae</taxon>
        <taxon>Vespula</taxon>
    </lineage>
</organism>
<name>A0ABD2AVM4_VESMC</name>
<proteinExistence type="inferred from homology"/>
<dbReference type="Pfam" id="PF06377">
    <property type="entry name" value="Adipokin_hormo"/>
    <property type="match status" value="1"/>
</dbReference>
<keyword evidence="8" id="KW-0527">Neuropeptide</keyword>
<evidence type="ECO:0000256" key="4">
    <source>
        <dbReference type="ARBA" id="ARBA00022702"/>
    </source>
</evidence>